<dbReference type="EMBL" id="JBJUIK010000003">
    <property type="protein sequence ID" value="KAL3531790.1"/>
    <property type="molecule type" value="Genomic_DNA"/>
</dbReference>
<sequence>MGWLSDLSTPKHGDNVKIKKSNNLGILAFETAKTMSKLISLYKSLSYEEISRLTCEVMRSKGIAYLNSMDEGHLFGLACAERLEDLNKTATVVARLGQKCKDFGLNRFDLIYNDLKLGIVDLRKLVYGSKDIEKRVEKVEKLIASTSSLYSSLEVLTELEMSERKINQWKDNAPMRQPKANLDLFKQKLEQQRKQVQHFREISLWSQTFDKSVGLMARIVCFVYARICVVFGPYIPVLSSVSLWNIRSSHQKYVGRVSQPEFYSVEPMKEQIYSHSGPIPSTSNSKPSVVRFYSRRSNFFLQEDDDLGGRNNRVFHAAGPSTVGGSGLALRYANVILLAEECFLDSSLDRNTRESLYQMLPENLKSLVKLKLIKNLKGTEDDELLAEGWRAALKDILRWLAPMAHDTVQWHLERNPEKMKFDSRPTVLLLQTLHFSDKEKTEAAIAEVLVSLSCIFKHENCSS</sequence>
<evidence type="ECO:0000259" key="1">
    <source>
        <dbReference type="Pfam" id="PF05003"/>
    </source>
</evidence>
<keyword evidence="4" id="KW-1185">Reference proteome</keyword>
<evidence type="ECO:0000313" key="4">
    <source>
        <dbReference type="Proteomes" id="UP001630127"/>
    </source>
</evidence>
<dbReference type="Pfam" id="PF05003">
    <property type="entry name" value="DUF668"/>
    <property type="match status" value="1"/>
</dbReference>
<dbReference type="InterPro" id="IPR021864">
    <property type="entry name" value="DUF3475"/>
</dbReference>
<evidence type="ECO:0000259" key="2">
    <source>
        <dbReference type="Pfam" id="PF11961"/>
    </source>
</evidence>
<evidence type="ECO:0008006" key="5">
    <source>
        <dbReference type="Google" id="ProtNLM"/>
    </source>
</evidence>
<dbReference type="Pfam" id="PF11961">
    <property type="entry name" value="DUF3475"/>
    <property type="match status" value="1"/>
</dbReference>
<dbReference type="PANTHER" id="PTHR31371">
    <property type="entry name" value="BNAC09G50660D PROTEIN"/>
    <property type="match status" value="1"/>
</dbReference>
<dbReference type="InterPro" id="IPR007700">
    <property type="entry name" value="DUF668"/>
</dbReference>
<proteinExistence type="predicted"/>
<gene>
    <name evidence="3" type="ORF">ACH5RR_005311</name>
</gene>
<accession>A0ABD3AKU9</accession>
<dbReference type="Proteomes" id="UP001630127">
    <property type="component" value="Unassembled WGS sequence"/>
</dbReference>
<feature type="domain" description="DUF668" evidence="1">
    <location>
        <begin position="322"/>
        <end position="408"/>
    </location>
</feature>
<feature type="domain" description="DUF3475" evidence="2">
    <location>
        <begin position="26"/>
        <end position="81"/>
    </location>
</feature>
<dbReference type="AlphaFoldDB" id="A0ABD3AKU9"/>
<organism evidence="3 4">
    <name type="scientific">Cinchona calisaya</name>
    <dbReference type="NCBI Taxonomy" id="153742"/>
    <lineage>
        <taxon>Eukaryota</taxon>
        <taxon>Viridiplantae</taxon>
        <taxon>Streptophyta</taxon>
        <taxon>Embryophyta</taxon>
        <taxon>Tracheophyta</taxon>
        <taxon>Spermatophyta</taxon>
        <taxon>Magnoliopsida</taxon>
        <taxon>eudicotyledons</taxon>
        <taxon>Gunneridae</taxon>
        <taxon>Pentapetalae</taxon>
        <taxon>asterids</taxon>
        <taxon>lamiids</taxon>
        <taxon>Gentianales</taxon>
        <taxon>Rubiaceae</taxon>
        <taxon>Cinchonoideae</taxon>
        <taxon>Cinchoneae</taxon>
        <taxon>Cinchona</taxon>
    </lineage>
</organism>
<protein>
    <recommendedName>
        <fullName evidence="5">Avr9/Cf-9 rapidly elicited protein 137</fullName>
    </recommendedName>
</protein>
<dbReference type="PANTHER" id="PTHR31371:SF13">
    <property type="entry name" value="OS05G0457600 PROTEIN"/>
    <property type="match status" value="1"/>
</dbReference>
<comment type="caution">
    <text evidence="3">The sequence shown here is derived from an EMBL/GenBank/DDBJ whole genome shotgun (WGS) entry which is preliminary data.</text>
</comment>
<reference evidence="3 4" key="1">
    <citation type="submission" date="2024-11" db="EMBL/GenBank/DDBJ databases">
        <title>A near-complete genome assembly of Cinchona calisaya.</title>
        <authorList>
            <person name="Lian D.C."/>
            <person name="Zhao X.W."/>
            <person name="Wei L."/>
        </authorList>
    </citation>
    <scope>NUCLEOTIDE SEQUENCE [LARGE SCALE GENOMIC DNA]</scope>
    <source>
        <tissue evidence="3">Nenye</tissue>
    </source>
</reference>
<name>A0ABD3AKU9_9GENT</name>
<evidence type="ECO:0000313" key="3">
    <source>
        <dbReference type="EMBL" id="KAL3531790.1"/>
    </source>
</evidence>